<keyword evidence="1" id="KW-0479">Metal-binding</keyword>
<dbReference type="EMBL" id="OU896708">
    <property type="protein sequence ID" value="CAG9818990.1"/>
    <property type="molecule type" value="Genomic_DNA"/>
</dbReference>
<dbReference type="SMART" id="SM00249">
    <property type="entry name" value="PHD"/>
    <property type="match status" value="1"/>
</dbReference>
<dbReference type="Gene3D" id="3.30.40.10">
    <property type="entry name" value="Zinc/RING finger domain, C3HC4 (zinc finger)"/>
    <property type="match status" value="1"/>
</dbReference>
<accession>A0A9N9SGS6</accession>
<dbReference type="InterPro" id="IPR001965">
    <property type="entry name" value="Znf_PHD"/>
</dbReference>
<evidence type="ECO:0000313" key="7">
    <source>
        <dbReference type="EMBL" id="CAG9818990.1"/>
    </source>
</evidence>
<dbReference type="Pfam" id="PF25298">
    <property type="entry name" value="Baculo_FP_2nd"/>
    <property type="match status" value="1"/>
</dbReference>
<keyword evidence="5" id="KW-0175">Coiled coil</keyword>
<protein>
    <recommendedName>
        <fullName evidence="6">PHD-type domain-containing protein</fullName>
    </recommendedName>
</protein>
<organism evidence="7 8">
    <name type="scientific">Phaedon cochleariae</name>
    <name type="common">Mustard beetle</name>
    <dbReference type="NCBI Taxonomy" id="80249"/>
    <lineage>
        <taxon>Eukaryota</taxon>
        <taxon>Metazoa</taxon>
        <taxon>Ecdysozoa</taxon>
        <taxon>Arthropoda</taxon>
        <taxon>Hexapoda</taxon>
        <taxon>Insecta</taxon>
        <taxon>Pterygota</taxon>
        <taxon>Neoptera</taxon>
        <taxon>Endopterygota</taxon>
        <taxon>Coleoptera</taxon>
        <taxon>Polyphaga</taxon>
        <taxon>Cucujiformia</taxon>
        <taxon>Chrysomeloidea</taxon>
        <taxon>Chrysomelidae</taxon>
        <taxon>Chrysomelinae</taxon>
        <taxon>Chrysomelini</taxon>
        <taxon>Phaedon</taxon>
    </lineage>
</organism>
<gene>
    <name evidence="7" type="ORF">PHAECO_LOCUS5992</name>
</gene>
<dbReference type="AlphaFoldDB" id="A0A9N9SGS6"/>
<evidence type="ECO:0000259" key="6">
    <source>
        <dbReference type="PROSITE" id="PS50016"/>
    </source>
</evidence>
<dbReference type="Proteomes" id="UP001153737">
    <property type="component" value="Chromosome 2"/>
</dbReference>
<keyword evidence="8" id="KW-1185">Reference proteome</keyword>
<evidence type="ECO:0000313" key="8">
    <source>
        <dbReference type="Proteomes" id="UP001153737"/>
    </source>
</evidence>
<dbReference type="InterPro" id="IPR057251">
    <property type="entry name" value="FP_C"/>
</dbReference>
<reference evidence="7" key="1">
    <citation type="submission" date="2022-01" db="EMBL/GenBank/DDBJ databases">
        <authorList>
            <person name="King R."/>
        </authorList>
    </citation>
    <scope>NUCLEOTIDE SEQUENCE</scope>
</reference>
<keyword evidence="2 4" id="KW-0863">Zinc-finger</keyword>
<dbReference type="Gene3D" id="1.20.5.300">
    <property type="match status" value="1"/>
</dbReference>
<dbReference type="SUPFAM" id="SSF57903">
    <property type="entry name" value="FYVE/PHD zinc finger"/>
    <property type="match status" value="1"/>
</dbReference>
<name>A0A9N9SGS6_PHACE</name>
<feature type="domain" description="PHD-type" evidence="6">
    <location>
        <begin position="1"/>
        <end position="58"/>
    </location>
</feature>
<dbReference type="InterPro" id="IPR019786">
    <property type="entry name" value="Zinc_finger_PHD-type_CS"/>
</dbReference>
<dbReference type="InterPro" id="IPR013083">
    <property type="entry name" value="Znf_RING/FYVE/PHD"/>
</dbReference>
<evidence type="ECO:0000256" key="1">
    <source>
        <dbReference type="ARBA" id="ARBA00022723"/>
    </source>
</evidence>
<proteinExistence type="predicted"/>
<reference evidence="7" key="2">
    <citation type="submission" date="2022-10" db="EMBL/GenBank/DDBJ databases">
        <authorList>
            <consortium name="ENA_rothamsted_submissions"/>
            <consortium name="culmorum"/>
            <person name="King R."/>
        </authorList>
    </citation>
    <scope>NUCLEOTIDE SEQUENCE</scope>
</reference>
<evidence type="ECO:0000256" key="2">
    <source>
        <dbReference type="ARBA" id="ARBA00022771"/>
    </source>
</evidence>
<dbReference type="InterPro" id="IPR019787">
    <property type="entry name" value="Znf_PHD-finger"/>
</dbReference>
<evidence type="ECO:0000256" key="4">
    <source>
        <dbReference type="PROSITE-ProRule" id="PRU00146"/>
    </source>
</evidence>
<dbReference type="OrthoDB" id="6781249at2759"/>
<feature type="coiled-coil region" evidence="5">
    <location>
        <begin position="86"/>
        <end position="158"/>
    </location>
</feature>
<evidence type="ECO:0000256" key="5">
    <source>
        <dbReference type="SAM" id="Coils"/>
    </source>
</evidence>
<keyword evidence="3" id="KW-0862">Zinc</keyword>
<dbReference type="GO" id="GO:0008270">
    <property type="term" value="F:zinc ion binding"/>
    <property type="evidence" value="ECO:0007669"/>
    <property type="project" value="UniProtKB-KW"/>
</dbReference>
<dbReference type="PROSITE" id="PS50016">
    <property type="entry name" value="ZF_PHD_2"/>
    <property type="match status" value="1"/>
</dbReference>
<evidence type="ECO:0000256" key="3">
    <source>
        <dbReference type="ARBA" id="ARBA00022833"/>
    </source>
</evidence>
<dbReference type="InterPro" id="IPR011011">
    <property type="entry name" value="Znf_FYVE_PHD"/>
</dbReference>
<sequence>MPVCESCTSGINNKSPGLQCTGDCRKFYHGKCVDINKQDLNKFLMHGVHWICPSCRDVTNNTSIVIGTESNDTDMESVPSSVTLILKDIQENLRSLNKKYEDVMDSVNFCSNQISTFETAMNRMNEKIASLEKVNRENVNLKIEVSQLHTKVDLLEQQTRANNLEIQGVPFRENENLLSIMCKIGEHVKCPIAEADIDTVYRVAPHPSSAQQMKPIIVKLLNKHKRDSILAATKRLRRESNTAGIAIENISKKLFINEHLTSKIKLLLKNTKEAAKSKNFKFVWVIGQSSSDYAVVTMEYYLSRDSSKECQEFLGPMKEFILYIHAAKTSDIFNIGKLKPFRRLQQDEALRLRVGLFNSPNATPDDIATAGEMFIMSLYPGKTSDDLGKRRFQMYVKINSWLPANKIFDLAQLPPTSSSSREHSLRVYLQVQEWLGNPLPPTDWGFEENEEGHLRPVTNRSKPAPDRLLEMVSCNCTQGCESKKCTCRRHKMVCSNICGYCAGHGCSNTSREEDEDNVDHPEKDLEPIACTGTPPNIHNCFSFLYLRMCYCFIYNNFVSETDVELSLA</sequence>
<dbReference type="CDD" id="cd15489">
    <property type="entry name" value="PHD_SF"/>
    <property type="match status" value="1"/>
</dbReference>
<dbReference type="PROSITE" id="PS01359">
    <property type="entry name" value="ZF_PHD_1"/>
    <property type="match status" value="1"/>
</dbReference>